<sequence length="345" mass="38048">MSIMGNVSNIKHNIAGGSSKHCIVAISKEIVGLVKLLGFRAYEMCGSIFLRPLHDGGNSYSNHLYDSKECSSDLVFGVSNPTEALESITEHCTKKLTLKALSTIVTEHCMSTQNLTSKHISTDISDSVGIFEIVNGLFNVEQYTNITCKVVKNCAKEYLIEAYCSIYNLTMLDENNNNSNDAIDTTHTQCEDNNYVPLIVIVGAITTSAALAAICYLNRKSNKLEHLLNKKNDLLSKNEDEYAELQSIPPSSDFTAEPFNPDTQVQLSPIYARVQKKNKLQNNPSTAEENSQAANVSSAISVANIDSTNNIYDDVNNQECGIHHELQNIYTKPTGEMYLDCNVQV</sequence>
<accession>A0A0F3MLA2</accession>
<comment type="caution">
    <text evidence="3">The sequence shown here is derived from an EMBL/GenBank/DDBJ whole genome shotgun (WGS) entry which is preliminary data.</text>
</comment>
<gene>
    <name evidence="3" type="ORF">OCHUTO_0458</name>
</gene>
<feature type="transmembrane region" description="Helical" evidence="2">
    <location>
        <begin position="195"/>
        <end position="217"/>
    </location>
</feature>
<name>A0A0F3MLA2_9RICK</name>
<dbReference type="PATRIC" id="fig|1359168.3.peg.1228"/>
<organism evidence="3 4">
    <name type="scientific">Orientia chuto str. Dubai</name>
    <dbReference type="NCBI Taxonomy" id="1359168"/>
    <lineage>
        <taxon>Bacteria</taxon>
        <taxon>Pseudomonadati</taxon>
        <taxon>Pseudomonadota</taxon>
        <taxon>Alphaproteobacteria</taxon>
        <taxon>Rickettsiales</taxon>
        <taxon>Rickettsiaceae</taxon>
        <taxon>Rickettsieae</taxon>
        <taxon>Orientia</taxon>
    </lineage>
</organism>
<feature type="coiled-coil region" evidence="1">
    <location>
        <begin position="217"/>
        <end position="244"/>
    </location>
</feature>
<keyword evidence="2" id="KW-1133">Transmembrane helix</keyword>
<dbReference type="Proteomes" id="UP000033616">
    <property type="component" value="Unassembled WGS sequence"/>
</dbReference>
<keyword evidence="1" id="KW-0175">Coiled coil</keyword>
<dbReference type="RefSeq" id="WP_156961272.1">
    <property type="nucleotide sequence ID" value="NZ_LANP01000009.1"/>
</dbReference>
<reference evidence="3 4" key="1">
    <citation type="submission" date="2015-02" db="EMBL/GenBank/DDBJ databases">
        <title>Genome Sequencing of Rickettsiales.</title>
        <authorList>
            <person name="Daugherty S.C."/>
            <person name="Su Q."/>
            <person name="Abolude K."/>
            <person name="Beier-Sexton M."/>
            <person name="Carlyon J.A."/>
            <person name="Carter R."/>
            <person name="Day N.P."/>
            <person name="Dumler S.J."/>
            <person name="Dyachenko V."/>
            <person name="Godinez A."/>
            <person name="Kurtti T.J."/>
            <person name="Lichay M."/>
            <person name="Mullins K.E."/>
            <person name="Ott S."/>
            <person name="Pappas-Brown V."/>
            <person name="Paris D.H."/>
            <person name="Patel P."/>
            <person name="Richards A.L."/>
            <person name="Sadzewicz L."/>
            <person name="Sears K."/>
            <person name="Seidman D."/>
            <person name="Sengamalay N."/>
            <person name="Stenos J."/>
            <person name="Tallon L.J."/>
            <person name="Vincent G."/>
            <person name="Fraser C.M."/>
            <person name="Munderloh U."/>
            <person name="Dunning-Hotopp J.C."/>
        </authorList>
    </citation>
    <scope>NUCLEOTIDE SEQUENCE [LARGE SCALE GENOMIC DNA]</scope>
    <source>
        <strain evidence="3 4">Fuller</strain>
    </source>
</reference>
<proteinExistence type="predicted"/>
<keyword evidence="4" id="KW-1185">Reference proteome</keyword>
<protein>
    <submittedName>
        <fullName evidence="3">Uncharacterized protein</fullName>
    </submittedName>
</protein>
<evidence type="ECO:0000313" key="4">
    <source>
        <dbReference type="Proteomes" id="UP000033616"/>
    </source>
</evidence>
<evidence type="ECO:0000313" key="3">
    <source>
        <dbReference type="EMBL" id="KJV56436.1"/>
    </source>
</evidence>
<keyword evidence="2" id="KW-0812">Transmembrane</keyword>
<evidence type="ECO:0000256" key="1">
    <source>
        <dbReference type="SAM" id="Coils"/>
    </source>
</evidence>
<dbReference type="EMBL" id="LANP01000009">
    <property type="protein sequence ID" value="KJV56436.1"/>
    <property type="molecule type" value="Genomic_DNA"/>
</dbReference>
<keyword evidence="2" id="KW-0472">Membrane</keyword>
<evidence type="ECO:0000256" key="2">
    <source>
        <dbReference type="SAM" id="Phobius"/>
    </source>
</evidence>
<dbReference type="AlphaFoldDB" id="A0A0F3MLA2"/>